<dbReference type="SUPFAM" id="SSF51556">
    <property type="entry name" value="Metallo-dependent hydrolases"/>
    <property type="match status" value="1"/>
</dbReference>
<keyword evidence="2" id="KW-0378">Hydrolase</keyword>
<dbReference type="Proteomes" id="UP000469346">
    <property type="component" value="Unassembled WGS sequence"/>
</dbReference>
<name>A0A6N9TSU8_DISTH</name>
<dbReference type="AlphaFoldDB" id="A0A6N9TSU8"/>
<sequence>MVDLHCHAAGIGAGGSGCFVSAALRRNWRFPVFLRAFGVTEGDLRREGDALLIRRLSERLAAARLVDAAVVLALDGVVGPDGALDRERTEIYVPNAFVARETTRFPNLLFGASINPYRADALERLDRAARQGAVLVKWLPDVQLIDPADPRLVPFYRRLRELGLPLLVHTGLERSFTRSRDDLGDPARLELPLREGVTVIAAHAAANGARGGRPYQETLFVLLARYPNLYADVSSLTQVNKRAGLFRLLRRPELFPRLVYGTDMPLIATPLVSPLFFAFRVGWRDLWAVLREPNPWDRDVRLKRALGFPGAVFTRSAEVLGLVRGADGRIEKKGRGEAPR</sequence>
<protein>
    <submittedName>
        <fullName evidence="2">Amidohydrolase family protein</fullName>
    </submittedName>
</protein>
<dbReference type="Gene3D" id="3.20.20.140">
    <property type="entry name" value="Metal-dependent hydrolases"/>
    <property type="match status" value="1"/>
</dbReference>
<organism evidence="2 3">
    <name type="scientific">Dissulfurirhabdus thermomarina</name>
    <dbReference type="NCBI Taxonomy" id="1765737"/>
    <lineage>
        <taxon>Bacteria</taxon>
        <taxon>Deltaproteobacteria</taxon>
        <taxon>Dissulfurirhabdaceae</taxon>
        <taxon>Dissulfurirhabdus</taxon>
    </lineage>
</organism>
<gene>
    <name evidence="2" type="ORF">G3N55_01905</name>
</gene>
<evidence type="ECO:0000259" key="1">
    <source>
        <dbReference type="Pfam" id="PF04909"/>
    </source>
</evidence>
<evidence type="ECO:0000313" key="3">
    <source>
        <dbReference type="Proteomes" id="UP000469346"/>
    </source>
</evidence>
<dbReference type="InterPro" id="IPR032466">
    <property type="entry name" value="Metal_Hydrolase"/>
</dbReference>
<keyword evidence="3" id="KW-1185">Reference proteome</keyword>
<feature type="domain" description="Amidohydrolase-related" evidence="1">
    <location>
        <begin position="3"/>
        <end position="268"/>
    </location>
</feature>
<evidence type="ECO:0000313" key="2">
    <source>
        <dbReference type="EMBL" id="NDY41606.1"/>
    </source>
</evidence>
<dbReference type="Pfam" id="PF04909">
    <property type="entry name" value="Amidohydro_2"/>
    <property type="match status" value="1"/>
</dbReference>
<accession>A0A6N9TSU8</accession>
<comment type="caution">
    <text evidence="2">The sequence shown here is derived from an EMBL/GenBank/DDBJ whole genome shotgun (WGS) entry which is preliminary data.</text>
</comment>
<reference evidence="2 3" key="1">
    <citation type="submission" date="2020-02" db="EMBL/GenBank/DDBJ databases">
        <title>Comparative genomics of sulfur disproportionating microorganisms.</title>
        <authorList>
            <person name="Ward L.M."/>
            <person name="Bertran E."/>
            <person name="Johnston D.T."/>
        </authorList>
    </citation>
    <scope>NUCLEOTIDE SEQUENCE [LARGE SCALE GENOMIC DNA]</scope>
    <source>
        <strain evidence="2 3">DSM 100025</strain>
    </source>
</reference>
<proteinExistence type="predicted"/>
<dbReference type="GO" id="GO:0016787">
    <property type="term" value="F:hydrolase activity"/>
    <property type="evidence" value="ECO:0007669"/>
    <property type="project" value="UniProtKB-KW"/>
</dbReference>
<dbReference type="EMBL" id="JAAGRR010000010">
    <property type="protein sequence ID" value="NDY41606.1"/>
    <property type="molecule type" value="Genomic_DNA"/>
</dbReference>
<dbReference type="InterPro" id="IPR006680">
    <property type="entry name" value="Amidohydro-rel"/>
</dbReference>